<dbReference type="Proteomes" id="UP000501421">
    <property type="component" value="Chromosome"/>
</dbReference>
<reference evidence="3" key="1">
    <citation type="journal article" date="2020" name="Microbiol. Resour. Announc.">
        <title>Complete Genome Sequence of Geobacillus sp. Strain E55-1, Isolated from Mine Geyser in Japan.</title>
        <authorList>
            <person name="Miyazaki K."/>
            <person name="Hase E."/>
            <person name="Tokito N."/>
        </authorList>
    </citation>
    <scope>NUCLEOTIDE SEQUENCE [LARGE SCALE GENOMIC DNA]</scope>
    <source>
        <strain evidence="3">E55-1</strain>
    </source>
</reference>
<feature type="domain" description="Fido" evidence="1">
    <location>
        <begin position="5"/>
        <end position="123"/>
    </location>
</feature>
<evidence type="ECO:0000313" key="2">
    <source>
        <dbReference type="EMBL" id="BBW98219.1"/>
    </source>
</evidence>
<proteinExistence type="predicted"/>
<name>A0A679FT30_9BACL</name>
<organism evidence="2 3">
    <name type="scientific">Geobacillus subterraneus</name>
    <dbReference type="NCBI Taxonomy" id="129338"/>
    <lineage>
        <taxon>Bacteria</taxon>
        <taxon>Bacillati</taxon>
        <taxon>Bacillota</taxon>
        <taxon>Bacilli</taxon>
        <taxon>Bacillales</taxon>
        <taxon>Anoxybacillaceae</taxon>
        <taxon>Geobacillus</taxon>
    </lineage>
</organism>
<dbReference type="InterPro" id="IPR006440">
    <property type="entry name" value="Doc"/>
</dbReference>
<dbReference type="EMBL" id="AP022557">
    <property type="protein sequence ID" value="BBW98219.1"/>
    <property type="molecule type" value="Genomic_DNA"/>
</dbReference>
<dbReference type="PANTHER" id="PTHR39426">
    <property type="entry name" value="HOMOLOGY TO DEATH-ON-CURING PROTEIN OF PHAGE P1"/>
    <property type="match status" value="1"/>
</dbReference>
<dbReference type="InterPro" id="IPR003812">
    <property type="entry name" value="Fido"/>
</dbReference>
<dbReference type="InterPro" id="IPR036597">
    <property type="entry name" value="Fido-like_dom_sf"/>
</dbReference>
<protein>
    <submittedName>
        <fullName evidence="2">Death-on-curing protein</fullName>
    </submittedName>
</protein>
<dbReference type="InterPro" id="IPR053737">
    <property type="entry name" value="Type_II_TA_Toxin"/>
</dbReference>
<keyword evidence="3" id="KW-1185">Reference proteome</keyword>
<dbReference type="NCBIfam" id="TIGR01550">
    <property type="entry name" value="DOC_P1"/>
    <property type="match status" value="1"/>
</dbReference>
<evidence type="ECO:0000259" key="1">
    <source>
        <dbReference type="PROSITE" id="PS51459"/>
    </source>
</evidence>
<dbReference type="RefSeq" id="WP_051962578.1">
    <property type="nucleotide sequence ID" value="NZ_AP022557.1"/>
</dbReference>
<gene>
    <name evidence="2" type="ORF">GsuE55_30520</name>
</gene>
<dbReference type="PIRSF" id="PIRSF018297">
    <property type="entry name" value="Doc"/>
    <property type="match status" value="1"/>
</dbReference>
<dbReference type="SUPFAM" id="SSF140931">
    <property type="entry name" value="Fic-like"/>
    <property type="match status" value="1"/>
</dbReference>
<sequence length="137" mass="15820">MVEKLHPEELRYIHDEMLHYYGGIPGEKDPGMIEYVCQKPFVNLFGKEMYPSLFEKAAVYMIAIATGHYFLDGNKRTAVMAAYSFLMKNGYELIVSDDELFEMCIKVAKKEVREKELANWLSNHSCVSSGDYLDDEE</sequence>
<dbReference type="GO" id="GO:0016301">
    <property type="term" value="F:kinase activity"/>
    <property type="evidence" value="ECO:0007669"/>
    <property type="project" value="InterPro"/>
</dbReference>
<dbReference type="AlphaFoldDB" id="A0A679FT30"/>
<dbReference type="PANTHER" id="PTHR39426:SF1">
    <property type="entry name" value="HOMOLOGY TO DEATH-ON-CURING PROTEIN OF PHAGE P1"/>
    <property type="match status" value="1"/>
</dbReference>
<dbReference type="Gene3D" id="1.20.120.1870">
    <property type="entry name" value="Fic/DOC protein, Fido domain"/>
    <property type="match status" value="1"/>
</dbReference>
<evidence type="ECO:0000313" key="3">
    <source>
        <dbReference type="Proteomes" id="UP000501421"/>
    </source>
</evidence>
<dbReference type="Pfam" id="PF02661">
    <property type="entry name" value="Fic"/>
    <property type="match status" value="1"/>
</dbReference>
<accession>A0A679FT30</accession>
<dbReference type="PROSITE" id="PS51459">
    <property type="entry name" value="FIDO"/>
    <property type="match status" value="1"/>
</dbReference>